<dbReference type="GO" id="GO:0034040">
    <property type="term" value="F:ATPase-coupled lipid transmembrane transporter activity"/>
    <property type="evidence" value="ECO:0007669"/>
    <property type="project" value="TreeGrafter"/>
</dbReference>
<dbReference type="GO" id="GO:0016887">
    <property type="term" value="F:ATP hydrolysis activity"/>
    <property type="evidence" value="ECO:0007669"/>
    <property type="project" value="InterPro"/>
</dbReference>
<dbReference type="PATRIC" id="fig|742818.3.peg.303"/>
<evidence type="ECO:0000256" key="1">
    <source>
        <dbReference type="ARBA" id="ARBA00004651"/>
    </source>
</evidence>
<keyword evidence="3" id="KW-0547">Nucleotide-binding</keyword>
<keyword evidence="4" id="KW-0067">ATP-binding</keyword>
<name>K0YMX0_9ACTN</name>
<gene>
    <name evidence="10" type="ORF">HMPREF9451_00272</name>
</gene>
<dbReference type="Gene3D" id="3.40.50.300">
    <property type="entry name" value="P-loop containing nucleotide triphosphate hydrolases"/>
    <property type="match status" value="1"/>
</dbReference>
<sequence length="633" mass="68950">MNKTAAEQTPRMVSTLHSAWRQDEWVKPFFARYAHILALTLLLGLLAFVFAGALMFTSGYMISLAATLPLTVLALHLPSLFVRIFGLGKPILQYVERLASHDWVLRMTSELRRKLYETIERRSSALRSQRRFGEALGLLSEDIGHVQDLYLRTILPIASAWLLYLVAIIALGFFTVPVACAMALMLGVALFVMPLVSVCANGARLMRAKAITSKLYDDLSDNVLGVSDWVFSGRSDDYLGRYKNLQKEARRIDAAIKRHNRVRDVLLQVLFGLCAVVLLLWASATFASQESASGLALSLASLGNENAPAYAANWIAAFVLCFFPLIEAFSPVPTAALGIVTHSNAVANLNEYSRESMQERTVPFASAAPSAEHGSANGDSRPCDIRFENVTFSYPGTNRPVLRNLSLAIPHGGVVAVLGRSGAGKSTFASLLRGEGAPDSGRIFVGNTDTACQEFSAMRLVGVIQQNPHIFNQSLRENLLIGKGNATDDELWDALERVGLRPRAKQLPNGLDTVIDESGKSFSGGERHRIALARILLSKPAIVILDEPFAGLDPATEQALLETMLSTLEGSTVLLITHHLQGVSRADRVLFFENGGIAMDGSPAELERSNERYRTLLAFDSGNVGPSSSHEAK</sequence>
<dbReference type="InterPro" id="IPR014223">
    <property type="entry name" value="ABC_CydC/D"/>
</dbReference>
<dbReference type="GO" id="GO:0005524">
    <property type="term" value="F:ATP binding"/>
    <property type="evidence" value="ECO:0007669"/>
    <property type="project" value="UniProtKB-KW"/>
</dbReference>
<evidence type="ECO:0000313" key="11">
    <source>
        <dbReference type="Proteomes" id="UP000006069"/>
    </source>
</evidence>
<dbReference type="GO" id="GO:0140359">
    <property type="term" value="F:ABC-type transporter activity"/>
    <property type="evidence" value="ECO:0007669"/>
    <property type="project" value="InterPro"/>
</dbReference>
<keyword evidence="5 7" id="KW-1133">Transmembrane helix</keyword>
<dbReference type="SMART" id="SM00382">
    <property type="entry name" value="AAA"/>
    <property type="match status" value="1"/>
</dbReference>
<feature type="domain" description="ABC transmembrane type-1" evidence="9">
    <location>
        <begin position="38"/>
        <end position="302"/>
    </location>
</feature>
<evidence type="ECO:0000256" key="4">
    <source>
        <dbReference type="ARBA" id="ARBA00022840"/>
    </source>
</evidence>
<feature type="transmembrane region" description="Helical" evidence="7">
    <location>
        <begin position="154"/>
        <end position="176"/>
    </location>
</feature>
<feature type="domain" description="ABC transporter" evidence="8">
    <location>
        <begin position="385"/>
        <end position="619"/>
    </location>
</feature>
<dbReference type="Pfam" id="PF00005">
    <property type="entry name" value="ABC_tran"/>
    <property type="match status" value="1"/>
</dbReference>
<evidence type="ECO:0000256" key="7">
    <source>
        <dbReference type="SAM" id="Phobius"/>
    </source>
</evidence>
<dbReference type="PROSITE" id="PS50929">
    <property type="entry name" value="ABC_TM1F"/>
    <property type="match status" value="1"/>
</dbReference>
<accession>K0YMX0</accession>
<evidence type="ECO:0000256" key="5">
    <source>
        <dbReference type="ARBA" id="ARBA00022989"/>
    </source>
</evidence>
<keyword evidence="2 7" id="KW-0812">Transmembrane</keyword>
<evidence type="ECO:0000256" key="6">
    <source>
        <dbReference type="ARBA" id="ARBA00023136"/>
    </source>
</evidence>
<dbReference type="PANTHER" id="PTHR24221:SF653">
    <property type="entry name" value="TRANSPORT ATP-BINDING PROTEIN CYDC"/>
    <property type="match status" value="1"/>
</dbReference>
<dbReference type="InParanoid" id="K0YMX0"/>
<evidence type="ECO:0000313" key="10">
    <source>
        <dbReference type="EMBL" id="EJZ84668.1"/>
    </source>
</evidence>
<protein>
    <submittedName>
        <fullName evidence="10">Thiol reductant ABC exporter, CydC subunit</fullName>
    </submittedName>
</protein>
<dbReference type="RefSeq" id="WP_009138508.1">
    <property type="nucleotide sequence ID" value="NZ_JH815198.1"/>
</dbReference>
<organism evidence="10 11">
    <name type="scientific">Slackia piriformis YIT 12062</name>
    <dbReference type="NCBI Taxonomy" id="742818"/>
    <lineage>
        <taxon>Bacteria</taxon>
        <taxon>Bacillati</taxon>
        <taxon>Actinomycetota</taxon>
        <taxon>Coriobacteriia</taxon>
        <taxon>Eggerthellales</taxon>
        <taxon>Eggerthellaceae</taxon>
        <taxon>Slackia</taxon>
    </lineage>
</organism>
<reference evidence="10 11" key="1">
    <citation type="submission" date="2012-08" db="EMBL/GenBank/DDBJ databases">
        <title>The Genome Sequence of Slackia piriformis YIT 12062.</title>
        <authorList>
            <consortium name="The Broad Institute Genome Sequencing Platform"/>
            <person name="Earl A."/>
            <person name="Ward D."/>
            <person name="Feldgarden M."/>
            <person name="Gevers D."/>
            <person name="Morotomi M."/>
            <person name="Walker B."/>
            <person name="Young S.K."/>
            <person name="Zeng Q."/>
            <person name="Gargeya S."/>
            <person name="Fitzgerald M."/>
            <person name="Haas B."/>
            <person name="Abouelleil A."/>
            <person name="Alvarado L."/>
            <person name="Arachchi H.M."/>
            <person name="Berlin A.M."/>
            <person name="Chapman S.B."/>
            <person name="Goldberg J."/>
            <person name="Griggs A."/>
            <person name="Gujja S."/>
            <person name="Hansen M."/>
            <person name="Howarth C."/>
            <person name="Imamovic A."/>
            <person name="Larimer J."/>
            <person name="McCowen C."/>
            <person name="Montmayeur A."/>
            <person name="Murphy C."/>
            <person name="Neiman D."/>
            <person name="Pearson M."/>
            <person name="Priest M."/>
            <person name="Roberts A."/>
            <person name="Saif S."/>
            <person name="Shea T."/>
            <person name="Sisk P."/>
            <person name="Sykes S."/>
            <person name="Wortman J."/>
            <person name="Nusbaum C."/>
            <person name="Birren B."/>
        </authorList>
    </citation>
    <scope>NUCLEOTIDE SEQUENCE [LARGE SCALE GENOMIC DNA]</scope>
    <source>
        <strain evidence="10 11">YIT 12062</strain>
    </source>
</reference>
<evidence type="ECO:0000259" key="8">
    <source>
        <dbReference type="PROSITE" id="PS50893"/>
    </source>
</evidence>
<dbReference type="InterPro" id="IPR036640">
    <property type="entry name" value="ABC1_TM_sf"/>
</dbReference>
<dbReference type="InterPro" id="IPR011527">
    <property type="entry name" value="ABC1_TM_dom"/>
</dbReference>
<dbReference type="GO" id="GO:0005886">
    <property type="term" value="C:plasma membrane"/>
    <property type="evidence" value="ECO:0007669"/>
    <property type="project" value="UniProtKB-SubCell"/>
</dbReference>
<feature type="transmembrane region" description="Helical" evidence="7">
    <location>
        <begin position="265"/>
        <end position="287"/>
    </location>
</feature>
<dbReference type="InterPro" id="IPR027417">
    <property type="entry name" value="P-loop_NTPase"/>
</dbReference>
<evidence type="ECO:0000256" key="2">
    <source>
        <dbReference type="ARBA" id="ARBA00022692"/>
    </source>
</evidence>
<dbReference type="eggNOG" id="COG4987">
    <property type="taxonomic scope" value="Bacteria"/>
</dbReference>
<dbReference type="PANTHER" id="PTHR24221">
    <property type="entry name" value="ATP-BINDING CASSETTE SUB-FAMILY B"/>
    <property type="match status" value="1"/>
</dbReference>
<dbReference type="GO" id="GO:0034775">
    <property type="term" value="P:glutathione transmembrane transport"/>
    <property type="evidence" value="ECO:0007669"/>
    <property type="project" value="InterPro"/>
</dbReference>
<dbReference type="SUPFAM" id="SSF52540">
    <property type="entry name" value="P-loop containing nucleoside triphosphate hydrolases"/>
    <property type="match status" value="1"/>
</dbReference>
<evidence type="ECO:0000256" key="3">
    <source>
        <dbReference type="ARBA" id="ARBA00022741"/>
    </source>
</evidence>
<dbReference type="HOGENOM" id="CLU_000604_84_9_11"/>
<keyword evidence="11" id="KW-1185">Reference proteome</keyword>
<comment type="subcellular location">
    <subcellularLocation>
        <location evidence="1">Cell membrane</location>
        <topology evidence="1">Multi-pass membrane protein</topology>
    </subcellularLocation>
</comment>
<evidence type="ECO:0000259" key="9">
    <source>
        <dbReference type="PROSITE" id="PS50929"/>
    </source>
</evidence>
<dbReference type="AlphaFoldDB" id="K0YMX0"/>
<feature type="transmembrane region" description="Helical" evidence="7">
    <location>
        <begin position="36"/>
        <end position="56"/>
    </location>
</feature>
<keyword evidence="6 7" id="KW-0472">Membrane</keyword>
<dbReference type="NCBIfam" id="TIGR02868">
    <property type="entry name" value="CydC"/>
    <property type="match status" value="1"/>
</dbReference>
<dbReference type="InterPro" id="IPR003439">
    <property type="entry name" value="ABC_transporter-like_ATP-bd"/>
</dbReference>
<dbReference type="Proteomes" id="UP000006069">
    <property type="component" value="Unassembled WGS sequence"/>
</dbReference>
<dbReference type="PROSITE" id="PS50893">
    <property type="entry name" value="ABC_TRANSPORTER_2"/>
    <property type="match status" value="1"/>
</dbReference>
<dbReference type="InterPro" id="IPR039421">
    <property type="entry name" value="Type_1_exporter"/>
</dbReference>
<dbReference type="GO" id="GO:0045454">
    <property type="term" value="P:cell redox homeostasis"/>
    <property type="evidence" value="ECO:0007669"/>
    <property type="project" value="InterPro"/>
</dbReference>
<dbReference type="InterPro" id="IPR003593">
    <property type="entry name" value="AAA+_ATPase"/>
</dbReference>
<dbReference type="SUPFAM" id="SSF90123">
    <property type="entry name" value="ABC transporter transmembrane region"/>
    <property type="match status" value="1"/>
</dbReference>
<feature type="transmembrane region" description="Helical" evidence="7">
    <location>
        <begin position="182"/>
        <end position="203"/>
    </location>
</feature>
<feature type="transmembrane region" description="Helical" evidence="7">
    <location>
        <begin position="62"/>
        <end position="82"/>
    </location>
</feature>
<dbReference type="Gene3D" id="1.20.1560.10">
    <property type="entry name" value="ABC transporter type 1, transmembrane domain"/>
    <property type="match status" value="1"/>
</dbReference>
<proteinExistence type="predicted"/>
<comment type="caution">
    <text evidence="10">The sequence shown here is derived from an EMBL/GenBank/DDBJ whole genome shotgun (WGS) entry which is preliminary data.</text>
</comment>
<dbReference type="EMBL" id="ADMD01000001">
    <property type="protein sequence ID" value="EJZ84668.1"/>
    <property type="molecule type" value="Genomic_DNA"/>
</dbReference>